<evidence type="ECO:0000313" key="2">
    <source>
        <dbReference type="Proteomes" id="UP000022910"/>
    </source>
</evidence>
<dbReference type="Proteomes" id="UP000022910">
    <property type="component" value="Unassembled WGS sequence"/>
</dbReference>
<dbReference type="AlphaFoldDB" id="A0A015LFT7"/>
<name>A0A015LFT7_RHIIW</name>
<reference evidence="1 2" key="1">
    <citation type="submission" date="2014-02" db="EMBL/GenBank/DDBJ databases">
        <title>Single nucleus genome sequencing reveals high similarity among nuclei of an endomycorrhizal fungus.</title>
        <authorList>
            <person name="Lin K."/>
            <person name="Geurts R."/>
            <person name="Zhang Z."/>
            <person name="Limpens E."/>
            <person name="Saunders D.G."/>
            <person name="Mu D."/>
            <person name="Pang E."/>
            <person name="Cao H."/>
            <person name="Cha H."/>
            <person name="Lin T."/>
            <person name="Zhou Q."/>
            <person name="Shang Y."/>
            <person name="Li Y."/>
            <person name="Ivanov S."/>
            <person name="Sharma T."/>
            <person name="Velzen R.V."/>
            <person name="Ruijter N.D."/>
            <person name="Aanen D.K."/>
            <person name="Win J."/>
            <person name="Kamoun S."/>
            <person name="Bisseling T."/>
            <person name="Huang S."/>
        </authorList>
    </citation>
    <scope>NUCLEOTIDE SEQUENCE [LARGE SCALE GENOMIC DNA]</scope>
    <source>
        <strain evidence="2">DAOM197198w</strain>
    </source>
</reference>
<accession>A0A015LFT7</accession>
<dbReference type="EMBL" id="JEMT01016126">
    <property type="protein sequence ID" value="EXX71441.1"/>
    <property type="molecule type" value="Genomic_DNA"/>
</dbReference>
<proteinExistence type="predicted"/>
<dbReference type="HOGENOM" id="CLU_2159781_0_0_1"/>
<keyword evidence="2" id="KW-1185">Reference proteome</keyword>
<dbReference type="OrthoDB" id="2310557at2759"/>
<comment type="caution">
    <text evidence="1">The sequence shown here is derived from an EMBL/GenBank/DDBJ whole genome shotgun (WGS) entry which is preliminary data.</text>
</comment>
<gene>
    <name evidence="1" type="ORF">RirG_078570</name>
</gene>
<evidence type="ECO:0000313" key="1">
    <source>
        <dbReference type="EMBL" id="EXX71441.1"/>
    </source>
</evidence>
<organism evidence="1 2">
    <name type="scientific">Rhizophagus irregularis (strain DAOM 197198w)</name>
    <name type="common">Glomus intraradices</name>
    <dbReference type="NCBI Taxonomy" id="1432141"/>
    <lineage>
        <taxon>Eukaryota</taxon>
        <taxon>Fungi</taxon>
        <taxon>Fungi incertae sedis</taxon>
        <taxon>Mucoromycota</taxon>
        <taxon>Glomeromycotina</taxon>
        <taxon>Glomeromycetes</taxon>
        <taxon>Glomerales</taxon>
        <taxon>Glomeraceae</taxon>
        <taxon>Rhizophagus</taxon>
    </lineage>
</organism>
<protein>
    <submittedName>
        <fullName evidence="1">Uncharacterized protein</fullName>
    </submittedName>
</protein>
<sequence length="111" mass="12763">MKISVSTTNSERKKIYCLIKDKMELELVLISKKHLNYIHASQDVDIRIWSFALNRVIRHFHDKKDNSILIFRKNVSVTSPCFHPGDILGMNAISTHWQSIHDIPSECSGGD</sequence>